<keyword evidence="2" id="KW-1133">Transmembrane helix</keyword>
<feature type="compositionally biased region" description="Polar residues" evidence="1">
    <location>
        <begin position="175"/>
        <end position="190"/>
    </location>
</feature>
<feature type="compositionally biased region" description="Polar residues" evidence="1">
    <location>
        <begin position="1"/>
        <end position="21"/>
    </location>
</feature>
<keyword evidence="2" id="KW-0812">Transmembrane</keyword>
<keyword evidence="4" id="KW-1185">Reference proteome</keyword>
<feature type="region of interest" description="Disordered" evidence="1">
    <location>
        <begin position="1"/>
        <end position="36"/>
    </location>
</feature>
<evidence type="ECO:0000256" key="2">
    <source>
        <dbReference type="SAM" id="Phobius"/>
    </source>
</evidence>
<dbReference type="OrthoDB" id="5411141at2759"/>
<proteinExistence type="predicted"/>
<feature type="non-terminal residue" evidence="3">
    <location>
        <position position="1"/>
    </location>
</feature>
<evidence type="ECO:0000256" key="1">
    <source>
        <dbReference type="SAM" id="MobiDB-lite"/>
    </source>
</evidence>
<sequence>PIAQSTGGALLNSDPTQTVVVSISPPPGPPRERNGISSSTEHLLIAAGSIGATMIIVMIIFAIYTMRKRNLSFTEVVLHAKRQFARRARPAAPPKQTESTWDTKPSYDENYGYMQDGRVAHPQATAAVARSGSSSSQRPLTALQRSDSFTRQPGPDRSVSPETIPRSFNLDSHGHNNNSVAPSSSALPTQKQRRSESTHNTRSLSDGSDLVFPNAPQDRSLSPLPAPPTFKQFMNNRPEISSRAAPGGPMISRFSWTNSNAPLTPHDPARDTNTHIAGRDSFMTQRSSVPRFRTVDSWVDQQTNRIETQKLKEQFRMTQSTTCSEDDKHYTIPEVPDLPANMEALRESSDPNASTVQTPKVPMTPLPPSAGLPGKNVKHERHDTRTTVDTAPIFKQHPGTEVRFSVHSEVPSEILNKGCPNNVLS</sequence>
<comment type="caution">
    <text evidence="3">The sequence shown here is derived from an EMBL/GenBank/DDBJ whole genome shotgun (WGS) entry which is preliminary data.</text>
</comment>
<evidence type="ECO:0000313" key="4">
    <source>
        <dbReference type="Proteomes" id="UP000481861"/>
    </source>
</evidence>
<gene>
    <name evidence="3" type="ORF">BDV95DRAFT_489355</name>
</gene>
<dbReference type="AlphaFoldDB" id="A0A7C8IDQ3"/>
<dbReference type="EMBL" id="JAADJZ010000007">
    <property type="protein sequence ID" value="KAF2873713.1"/>
    <property type="molecule type" value="Genomic_DNA"/>
</dbReference>
<feature type="region of interest" description="Disordered" evidence="1">
    <location>
        <begin position="347"/>
        <end position="395"/>
    </location>
</feature>
<keyword evidence="2" id="KW-0472">Membrane</keyword>
<feature type="compositionally biased region" description="Polar residues" evidence="1">
    <location>
        <begin position="131"/>
        <end position="151"/>
    </location>
</feature>
<reference evidence="3 4" key="1">
    <citation type="submission" date="2020-01" db="EMBL/GenBank/DDBJ databases">
        <authorList>
            <consortium name="DOE Joint Genome Institute"/>
            <person name="Haridas S."/>
            <person name="Albert R."/>
            <person name="Binder M."/>
            <person name="Bloem J."/>
            <person name="Labutti K."/>
            <person name="Salamov A."/>
            <person name="Andreopoulos B."/>
            <person name="Baker S.E."/>
            <person name="Barry K."/>
            <person name="Bills G."/>
            <person name="Bluhm B.H."/>
            <person name="Cannon C."/>
            <person name="Castanera R."/>
            <person name="Culley D.E."/>
            <person name="Daum C."/>
            <person name="Ezra D."/>
            <person name="Gonzalez J.B."/>
            <person name="Henrissat B."/>
            <person name="Kuo A."/>
            <person name="Liang C."/>
            <person name="Lipzen A."/>
            <person name="Lutzoni F."/>
            <person name="Magnuson J."/>
            <person name="Mondo S."/>
            <person name="Nolan M."/>
            <person name="Ohm R."/>
            <person name="Pangilinan J."/>
            <person name="Park H.-J.H."/>
            <person name="Ramirez L."/>
            <person name="Alfaro M."/>
            <person name="Sun H."/>
            <person name="Tritt A."/>
            <person name="Yoshinaga Y."/>
            <person name="Zwiers L.-H.L."/>
            <person name="Turgeon B.G."/>
            <person name="Goodwin S.B."/>
            <person name="Spatafora J.W."/>
            <person name="Crous P.W."/>
            <person name="Grigoriev I.V."/>
        </authorList>
    </citation>
    <scope>NUCLEOTIDE SEQUENCE [LARGE SCALE GENOMIC DNA]</scope>
    <source>
        <strain evidence="3 4">CBS 611.86</strain>
    </source>
</reference>
<feature type="region of interest" description="Disordered" evidence="1">
    <location>
        <begin position="84"/>
        <end position="234"/>
    </location>
</feature>
<name>A0A7C8IDQ3_9PLEO</name>
<feature type="transmembrane region" description="Helical" evidence="2">
    <location>
        <begin position="43"/>
        <end position="64"/>
    </location>
</feature>
<organism evidence="3 4">
    <name type="scientific">Massariosphaeria phaeospora</name>
    <dbReference type="NCBI Taxonomy" id="100035"/>
    <lineage>
        <taxon>Eukaryota</taxon>
        <taxon>Fungi</taxon>
        <taxon>Dikarya</taxon>
        <taxon>Ascomycota</taxon>
        <taxon>Pezizomycotina</taxon>
        <taxon>Dothideomycetes</taxon>
        <taxon>Pleosporomycetidae</taxon>
        <taxon>Pleosporales</taxon>
        <taxon>Pleosporales incertae sedis</taxon>
        <taxon>Massariosphaeria</taxon>
    </lineage>
</organism>
<accession>A0A7C8IDQ3</accession>
<dbReference type="Proteomes" id="UP000481861">
    <property type="component" value="Unassembled WGS sequence"/>
</dbReference>
<protein>
    <submittedName>
        <fullName evidence="3">Uncharacterized protein</fullName>
    </submittedName>
</protein>
<evidence type="ECO:0000313" key="3">
    <source>
        <dbReference type="EMBL" id="KAF2873713.1"/>
    </source>
</evidence>